<dbReference type="EMBL" id="QGKW02001940">
    <property type="protein sequence ID" value="KAF2560028.1"/>
    <property type="molecule type" value="Genomic_DNA"/>
</dbReference>
<evidence type="ECO:0000256" key="1">
    <source>
        <dbReference type="SAM" id="MobiDB-lite"/>
    </source>
</evidence>
<accession>A0A8S9HYY9</accession>
<organism evidence="2 3">
    <name type="scientific">Brassica cretica</name>
    <name type="common">Mustard</name>
    <dbReference type="NCBI Taxonomy" id="69181"/>
    <lineage>
        <taxon>Eukaryota</taxon>
        <taxon>Viridiplantae</taxon>
        <taxon>Streptophyta</taxon>
        <taxon>Embryophyta</taxon>
        <taxon>Tracheophyta</taxon>
        <taxon>Spermatophyta</taxon>
        <taxon>Magnoliopsida</taxon>
        <taxon>eudicotyledons</taxon>
        <taxon>Gunneridae</taxon>
        <taxon>Pentapetalae</taxon>
        <taxon>rosids</taxon>
        <taxon>malvids</taxon>
        <taxon>Brassicales</taxon>
        <taxon>Brassicaceae</taxon>
        <taxon>Brassiceae</taxon>
        <taxon>Brassica</taxon>
    </lineage>
</organism>
<sequence>MTSPSLRGNWVRIQRPVWFVEIRAGWRPAITNHRRPPEASYEDTAEKKSG</sequence>
<evidence type="ECO:0000313" key="2">
    <source>
        <dbReference type="EMBL" id="KAF2560028.1"/>
    </source>
</evidence>
<dbReference type="AlphaFoldDB" id="A0A8S9HYY9"/>
<name>A0A8S9HYY9_BRACR</name>
<dbReference type="Proteomes" id="UP000712281">
    <property type="component" value="Unassembled WGS sequence"/>
</dbReference>
<protein>
    <submittedName>
        <fullName evidence="2">Uncharacterized protein</fullName>
    </submittedName>
</protein>
<proteinExistence type="predicted"/>
<feature type="region of interest" description="Disordered" evidence="1">
    <location>
        <begin position="31"/>
        <end position="50"/>
    </location>
</feature>
<gene>
    <name evidence="2" type="ORF">F2Q68_00013877</name>
</gene>
<comment type="caution">
    <text evidence="2">The sequence shown here is derived from an EMBL/GenBank/DDBJ whole genome shotgun (WGS) entry which is preliminary data.</text>
</comment>
<reference evidence="2" key="1">
    <citation type="submission" date="2019-12" db="EMBL/GenBank/DDBJ databases">
        <title>Genome sequencing and annotation of Brassica cretica.</title>
        <authorList>
            <person name="Studholme D.J."/>
            <person name="Sarris P.F."/>
        </authorList>
    </citation>
    <scope>NUCLEOTIDE SEQUENCE</scope>
    <source>
        <strain evidence="2">PFS-001/15</strain>
        <tissue evidence="2">Leaf</tissue>
    </source>
</reference>
<evidence type="ECO:0000313" key="3">
    <source>
        <dbReference type="Proteomes" id="UP000712281"/>
    </source>
</evidence>